<dbReference type="EC" id="2.7.13.3" evidence="3"/>
<feature type="transmembrane region" description="Helical" evidence="12">
    <location>
        <begin position="267"/>
        <end position="286"/>
    </location>
</feature>
<dbReference type="PRINTS" id="PR00344">
    <property type="entry name" value="BCTRLSENSOR"/>
</dbReference>
<feature type="transmembrane region" description="Helical" evidence="12">
    <location>
        <begin position="34"/>
        <end position="53"/>
    </location>
</feature>
<keyword evidence="6" id="KW-0547">Nucleotide-binding</keyword>
<comment type="catalytic activity">
    <reaction evidence="1">
        <text>ATP + protein L-histidine = ADP + protein N-phospho-L-histidine.</text>
        <dbReference type="EC" id="2.7.13.3"/>
    </reaction>
</comment>
<dbReference type="InterPro" id="IPR033424">
    <property type="entry name" value="MASE4"/>
</dbReference>
<dbReference type="InterPro" id="IPR036890">
    <property type="entry name" value="HATPase_C_sf"/>
</dbReference>
<keyword evidence="5 12" id="KW-0812">Transmembrane</keyword>
<feature type="transmembrane region" description="Helical" evidence="12">
    <location>
        <begin position="173"/>
        <end position="192"/>
    </location>
</feature>
<dbReference type="CDD" id="cd00130">
    <property type="entry name" value="PAS"/>
    <property type="match status" value="1"/>
</dbReference>
<keyword evidence="7" id="KW-0418">Kinase</keyword>
<dbReference type="InterPro" id="IPR004358">
    <property type="entry name" value="Sig_transdc_His_kin-like_C"/>
</dbReference>
<dbReference type="EMBL" id="CP048836">
    <property type="protein sequence ID" value="QID16810.1"/>
    <property type="molecule type" value="Genomic_DNA"/>
</dbReference>
<dbReference type="AlphaFoldDB" id="A0A6C1B3A5"/>
<keyword evidence="11 12" id="KW-0472">Membrane</keyword>
<dbReference type="InterPro" id="IPR050351">
    <property type="entry name" value="BphY/WalK/GraS-like"/>
</dbReference>
<evidence type="ECO:0000313" key="16">
    <source>
        <dbReference type="EMBL" id="QID16810.1"/>
    </source>
</evidence>
<dbReference type="InterPro" id="IPR001610">
    <property type="entry name" value="PAC"/>
</dbReference>
<dbReference type="Gene3D" id="3.30.565.10">
    <property type="entry name" value="Histidine kinase-like ATPase, C-terminal domain"/>
    <property type="match status" value="1"/>
</dbReference>
<evidence type="ECO:0000256" key="2">
    <source>
        <dbReference type="ARBA" id="ARBA00004141"/>
    </source>
</evidence>
<name>A0A6C1B3A5_9RHOO</name>
<feature type="domain" description="Histidine kinase" evidence="13">
    <location>
        <begin position="459"/>
        <end position="675"/>
    </location>
</feature>
<keyword evidence="10" id="KW-0902">Two-component regulatory system</keyword>
<dbReference type="GO" id="GO:0005524">
    <property type="term" value="F:ATP binding"/>
    <property type="evidence" value="ECO:0007669"/>
    <property type="project" value="UniProtKB-KW"/>
</dbReference>
<dbReference type="PROSITE" id="PS50109">
    <property type="entry name" value="HIS_KIN"/>
    <property type="match status" value="1"/>
</dbReference>
<dbReference type="Proteomes" id="UP000501991">
    <property type="component" value="Chromosome"/>
</dbReference>
<evidence type="ECO:0000256" key="6">
    <source>
        <dbReference type="ARBA" id="ARBA00022741"/>
    </source>
</evidence>
<organism evidence="16 17">
    <name type="scientific">Nitrogeniibacter mangrovi</name>
    <dbReference type="NCBI Taxonomy" id="2016596"/>
    <lineage>
        <taxon>Bacteria</taxon>
        <taxon>Pseudomonadati</taxon>
        <taxon>Pseudomonadota</taxon>
        <taxon>Betaproteobacteria</taxon>
        <taxon>Rhodocyclales</taxon>
        <taxon>Zoogloeaceae</taxon>
        <taxon>Nitrogeniibacter</taxon>
    </lineage>
</organism>
<dbReference type="GO" id="GO:0030295">
    <property type="term" value="F:protein kinase activator activity"/>
    <property type="evidence" value="ECO:0007669"/>
    <property type="project" value="TreeGrafter"/>
</dbReference>
<feature type="domain" description="PAC" evidence="15">
    <location>
        <begin position="387"/>
        <end position="439"/>
    </location>
</feature>
<evidence type="ECO:0000256" key="3">
    <source>
        <dbReference type="ARBA" id="ARBA00012438"/>
    </source>
</evidence>
<dbReference type="InterPro" id="IPR003594">
    <property type="entry name" value="HATPase_dom"/>
</dbReference>
<dbReference type="KEGG" id="azq:G3580_03650"/>
<dbReference type="GO" id="GO:0016020">
    <property type="term" value="C:membrane"/>
    <property type="evidence" value="ECO:0007669"/>
    <property type="project" value="UniProtKB-SubCell"/>
</dbReference>
<dbReference type="PROSITE" id="PS50113">
    <property type="entry name" value="PAC"/>
    <property type="match status" value="1"/>
</dbReference>
<feature type="transmembrane region" description="Helical" evidence="12">
    <location>
        <begin position="212"/>
        <end position="229"/>
    </location>
</feature>
<dbReference type="SMART" id="SM00091">
    <property type="entry name" value="PAS"/>
    <property type="match status" value="1"/>
</dbReference>
<dbReference type="SUPFAM" id="SSF55785">
    <property type="entry name" value="PYP-like sensor domain (PAS domain)"/>
    <property type="match status" value="1"/>
</dbReference>
<evidence type="ECO:0000256" key="9">
    <source>
        <dbReference type="ARBA" id="ARBA00022989"/>
    </source>
</evidence>
<proteinExistence type="predicted"/>
<reference evidence="16 17" key="1">
    <citation type="submission" date="2020-02" db="EMBL/GenBank/DDBJ databases">
        <title>Nitrogenibacter mangrovi gen. nov., sp. nov. isolated from mangrove sediment, a denitrifying betaproteobacterium.</title>
        <authorList>
            <person name="Liao H."/>
            <person name="Tian Y."/>
        </authorList>
    </citation>
    <scope>NUCLEOTIDE SEQUENCE [LARGE SCALE GENOMIC DNA]</scope>
    <source>
        <strain evidence="16 17">M9-3-2</strain>
    </source>
</reference>
<keyword evidence="9 12" id="KW-1133">Transmembrane helix</keyword>
<evidence type="ECO:0000259" key="13">
    <source>
        <dbReference type="PROSITE" id="PS50109"/>
    </source>
</evidence>
<dbReference type="InterPro" id="IPR035965">
    <property type="entry name" value="PAS-like_dom_sf"/>
</dbReference>
<dbReference type="PANTHER" id="PTHR42878:SF7">
    <property type="entry name" value="SENSOR HISTIDINE KINASE GLRK"/>
    <property type="match status" value="1"/>
</dbReference>
<dbReference type="SMART" id="SM00387">
    <property type="entry name" value="HATPase_c"/>
    <property type="match status" value="1"/>
</dbReference>
<dbReference type="InterPro" id="IPR005467">
    <property type="entry name" value="His_kinase_dom"/>
</dbReference>
<evidence type="ECO:0000313" key="17">
    <source>
        <dbReference type="Proteomes" id="UP000501991"/>
    </source>
</evidence>
<dbReference type="SUPFAM" id="SSF55874">
    <property type="entry name" value="ATPase domain of HSP90 chaperone/DNA topoisomerase II/histidine kinase"/>
    <property type="match status" value="1"/>
</dbReference>
<feature type="transmembrane region" description="Helical" evidence="12">
    <location>
        <begin position="133"/>
        <end position="153"/>
    </location>
</feature>
<gene>
    <name evidence="16" type="ORF">G3580_03650</name>
</gene>
<feature type="transmembrane region" description="Helical" evidence="12">
    <location>
        <begin position="59"/>
        <end position="83"/>
    </location>
</feature>
<evidence type="ECO:0000256" key="12">
    <source>
        <dbReference type="SAM" id="Phobius"/>
    </source>
</evidence>
<protein>
    <recommendedName>
        <fullName evidence="3">histidine kinase</fullName>
        <ecNumber evidence="3">2.7.13.3</ecNumber>
    </recommendedName>
</protein>
<dbReference type="GO" id="GO:0007234">
    <property type="term" value="P:osmosensory signaling via phosphorelay pathway"/>
    <property type="evidence" value="ECO:0007669"/>
    <property type="project" value="TreeGrafter"/>
</dbReference>
<feature type="transmembrane region" description="Helical" evidence="12">
    <location>
        <begin position="236"/>
        <end position="255"/>
    </location>
</feature>
<sequence>MGERTSGEEPAPAPVAAEAITLASAPVERRHRRAVWVAVLLMGALFAVAVPFAKRPLGALPAFLPLFQSALIACEAITGVLLFGQFRTQRSVALLILAGGYFFSAFMAIAHLLSFPGLLAPAGVIGGGAQTTAWLYFGWHAGFPLFVIAYAVARRQQAVARSDTEPAAGLAPAMFLGVVTLVAGLTVLATVFEASLPVIMAGHLDAPAKAVVAHATWLTGCVALVVLLARRPPVLLDMWLIVVMGAWLFDVGLSASLNHGRFDLGWYAGRMFGLAAAVLVLVKLLLENSALHRQVLALRDQERRRAAERLRSSERRFEAIFEQAPVGIAHVSLDGHWLQVNTRLCEIMGYPAEELKRCTFPDILSPGGRAAAQALRRQMLAGQIERHTEERRYVRRDGRVVWVRVRTALVREADGAPAYFVSVVSDLTEQRVAEDKVHVLNREMARMAQLEVANQTVTALAHELNQPLSAVSAAATAARHMLHAGHWSEARLAVMLDGAEQAALRAGQVLQDMVSFINQGKVSSDPIDINGLLSALMDRYRHNHAAADYTLRLELQPDMAPVLANRLRLEKVLTNLIDNGIEAMLDRGARGEACVTVSTRAEGATAHVRVADAGPGLDPASAERIFDPFFTTKTNGLGMGLAVSRAIVESHGGHLWAESPADGGAVFHLTLPLAAP</sequence>
<dbReference type="NCBIfam" id="TIGR00229">
    <property type="entry name" value="sensory_box"/>
    <property type="match status" value="1"/>
</dbReference>
<accession>A0A6C1B3A5</accession>
<dbReference type="InterPro" id="IPR013656">
    <property type="entry name" value="PAS_4"/>
</dbReference>
<dbReference type="PANTHER" id="PTHR42878">
    <property type="entry name" value="TWO-COMPONENT HISTIDINE KINASE"/>
    <property type="match status" value="1"/>
</dbReference>
<dbReference type="SMART" id="SM00086">
    <property type="entry name" value="PAC"/>
    <property type="match status" value="1"/>
</dbReference>
<dbReference type="PROSITE" id="PS50112">
    <property type="entry name" value="PAS"/>
    <property type="match status" value="1"/>
</dbReference>
<comment type="subcellular location">
    <subcellularLocation>
        <location evidence="2">Membrane</location>
        <topology evidence="2">Multi-pass membrane protein</topology>
    </subcellularLocation>
</comment>
<keyword evidence="4" id="KW-0808">Transferase</keyword>
<evidence type="ECO:0000256" key="8">
    <source>
        <dbReference type="ARBA" id="ARBA00022840"/>
    </source>
</evidence>
<dbReference type="SUPFAM" id="SSF47384">
    <property type="entry name" value="Homodimeric domain of signal transducing histidine kinase"/>
    <property type="match status" value="1"/>
</dbReference>
<dbReference type="Pfam" id="PF08448">
    <property type="entry name" value="PAS_4"/>
    <property type="match status" value="1"/>
</dbReference>
<dbReference type="Pfam" id="PF02518">
    <property type="entry name" value="HATPase_c"/>
    <property type="match status" value="1"/>
</dbReference>
<dbReference type="Gene3D" id="3.30.450.20">
    <property type="entry name" value="PAS domain"/>
    <property type="match status" value="1"/>
</dbReference>
<dbReference type="InterPro" id="IPR000700">
    <property type="entry name" value="PAS-assoc_C"/>
</dbReference>
<feature type="transmembrane region" description="Helical" evidence="12">
    <location>
        <begin position="92"/>
        <end position="113"/>
    </location>
</feature>
<evidence type="ECO:0000256" key="4">
    <source>
        <dbReference type="ARBA" id="ARBA00022679"/>
    </source>
</evidence>
<keyword evidence="17" id="KW-1185">Reference proteome</keyword>
<evidence type="ECO:0000259" key="14">
    <source>
        <dbReference type="PROSITE" id="PS50112"/>
    </source>
</evidence>
<evidence type="ECO:0000256" key="1">
    <source>
        <dbReference type="ARBA" id="ARBA00000085"/>
    </source>
</evidence>
<feature type="domain" description="PAS" evidence="14">
    <location>
        <begin position="313"/>
        <end position="383"/>
    </location>
</feature>
<keyword evidence="8" id="KW-0067">ATP-binding</keyword>
<evidence type="ECO:0000256" key="10">
    <source>
        <dbReference type="ARBA" id="ARBA00023012"/>
    </source>
</evidence>
<evidence type="ECO:0000256" key="5">
    <source>
        <dbReference type="ARBA" id="ARBA00022692"/>
    </source>
</evidence>
<evidence type="ECO:0000256" key="11">
    <source>
        <dbReference type="ARBA" id="ARBA00023136"/>
    </source>
</evidence>
<dbReference type="GO" id="GO:0000155">
    <property type="term" value="F:phosphorelay sensor kinase activity"/>
    <property type="evidence" value="ECO:0007669"/>
    <property type="project" value="InterPro"/>
</dbReference>
<dbReference type="InterPro" id="IPR036097">
    <property type="entry name" value="HisK_dim/P_sf"/>
</dbReference>
<dbReference type="Gene3D" id="1.10.287.130">
    <property type="match status" value="1"/>
</dbReference>
<evidence type="ECO:0000259" key="15">
    <source>
        <dbReference type="PROSITE" id="PS50113"/>
    </source>
</evidence>
<dbReference type="RefSeq" id="WP_173763978.1">
    <property type="nucleotide sequence ID" value="NZ_CP048836.1"/>
</dbReference>
<dbReference type="GO" id="GO:0000156">
    <property type="term" value="F:phosphorelay response regulator activity"/>
    <property type="evidence" value="ECO:0007669"/>
    <property type="project" value="TreeGrafter"/>
</dbReference>
<dbReference type="InterPro" id="IPR000014">
    <property type="entry name" value="PAS"/>
</dbReference>
<evidence type="ECO:0000256" key="7">
    <source>
        <dbReference type="ARBA" id="ARBA00022777"/>
    </source>
</evidence>
<dbReference type="Pfam" id="PF17158">
    <property type="entry name" value="MASE4"/>
    <property type="match status" value="1"/>
</dbReference>